<dbReference type="PROSITE" id="PS00059">
    <property type="entry name" value="ADH_ZINC"/>
    <property type="match status" value="1"/>
</dbReference>
<dbReference type="Gene3D" id="3.90.180.10">
    <property type="entry name" value="Medium-chain alcohol dehydrogenases, catalytic domain"/>
    <property type="match status" value="1"/>
</dbReference>
<evidence type="ECO:0000259" key="7">
    <source>
        <dbReference type="Pfam" id="PF08240"/>
    </source>
</evidence>
<dbReference type="OrthoDB" id="9358at2157"/>
<dbReference type="GeneID" id="5143878"/>
<evidence type="ECO:0000256" key="5">
    <source>
        <dbReference type="ARBA" id="ARBA00023002"/>
    </source>
</evidence>
<organism evidence="8 9">
    <name type="scientific">Methanocella arvoryzae (strain DSM 22066 / NBRC 105507 / MRE50)</name>
    <dbReference type="NCBI Taxonomy" id="351160"/>
    <lineage>
        <taxon>Archaea</taxon>
        <taxon>Methanobacteriati</taxon>
        <taxon>Methanobacteriota</taxon>
        <taxon>Stenosarchaea group</taxon>
        <taxon>Methanomicrobia</taxon>
        <taxon>Methanocellales</taxon>
        <taxon>Methanocellaceae</taxon>
        <taxon>Methanocella</taxon>
    </lineage>
</organism>
<keyword evidence="9" id="KW-1185">Reference proteome</keyword>
<dbReference type="SUPFAM" id="SSF50129">
    <property type="entry name" value="GroES-like"/>
    <property type="match status" value="1"/>
</dbReference>
<dbReference type="GO" id="GO:0018467">
    <property type="term" value="F:formaldehyde dehydrogenase (NAD+) activity"/>
    <property type="evidence" value="ECO:0007669"/>
    <property type="project" value="UniProtKB-EC"/>
</dbReference>
<dbReference type="InterPro" id="IPR002328">
    <property type="entry name" value="ADH_Zn_CS"/>
</dbReference>
<evidence type="ECO:0000256" key="3">
    <source>
        <dbReference type="ARBA" id="ARBA00022723"/>
    </source>
</evidence>
<dbReference type="KEGG" id="rci:RCIX2285"/>
<protein>
    <submittedName>
        <fullName evidence="8">NAD-dependent formaldehyde dehydrogenase</fullName>
        <ecNumber evidence="8">1.2.1.46</ecNumber>
    </submittedName>
</protein>
<keyword evidence="6" id="KW-0520">NAD</keyword>
<reference evidence="8 9" key="1">
    <citation type="journal article" date="2006" name="Science">
        <title>Genome of rice cluster I archaea -- the key methane producers in the rice rhizosphere.</title>
        <authorList>
            <person name="Erkel C."/>
            <person name="Kube M."/>
            <person name="Reinhardt R."/>
            <person name="Liesack W."/>
        </authorList>
    </citation>
    <scope>NUCLEOTIDE SEQUENCE [LARGE SCALE GENOMIC DNA]</scope>
    <source>
        <strain evidence="9">DSM 22066 / NBRC 105507 / MRE50</strain>
    </source>
</reference>
<dbReference type="GO" id="GO:0016616">
    <property type="term" value="F:oxidoreductase activity, acting on the CH-OH group of donors, NAD or NADP as acceptor"/>
    <property type="evidence" value="ECO:0007669"/>
    <property type="project" value="UniProtKB-ARBA"/>
</dbReference>
<accession>Q0W2K1</accession>
<dbReference type="GO" id="GO:0030554">
    <property type="term" value="F:adenyl nucleotide binding"/>
    <property type="evidence" value="ECO:0007669"/>
    <property type="project" value="UniProtKB-ARBA"/>
</dbReference>
<dbReference type="eggNOG" id="arCOG01459">
    <property type="taxonomic scope" value="Archaea"/>
</dbReference>
<comment type="cofactor">
    <cofactor evidence="1">
        <name>Zn(2+)</name>
        <dbReference type="ChEBI" id="CHEBI:29105"/>
    </cofactor>
</comment>
<feature type="domain" description="Alcohol dehydrogenase-like N-terminal" evidence="7">
    <location>
        <begin position="25"/>
        <end position="144"/>
    </location>
</feature>
<dbReference type="Gene3D" id="3.40.50.720">
    <property type="entry name" value="NAD(P)-binding Rossmann-like Domain"/>
    <property type="match status" value="1"/>
</dbReference>
<comment type="similarity">
    <text evidence="2">Belongs to the zinc-containing alcohol dehydrogenase family.</text>
</comment>
<dbReference type="SUPFAM" id="SSF51735">
    <property type="entry name" value="NAD(P)-binding Rossmann-fold domains"/>
    <property type="match status" value="1"/>
</dbReference>
<dbReference type="InterPro" id="IPR011032">
    <property type="entry name" value="GroES-like_sf"/>
</dbReference>
<proteinExistence type="inferred from homology"/>
<dbReference type="EMBL" id="AM114193">
    <property type="protein sequence ID" value="CAJ37392.1"/>
    <property type="molecule type" value="Genomic_DNA"/>
</dbReference>
<dbReference type="PANTHER" id="PTHR42813">
    <property type="entry name" value="ZINC-TYPE ALCOHOL DEHYDROGENASE-LIKE"/>
    <property type="match status" value="1"/>
</dbReference>
<evidence type="ECO:0000256" key="4">
    <source>
        <dbReference type="ARBA" id="ARBA00022833"/>
    </source>
</evidence>
<dbReference type="CDD" id="cd08282">
    <property type="entry name" value="PFDH_like"/>
    <property type="match status" value="1"/>
</dbReference>
<dbReference type="GO" id="GO:0043168">
    <property type="term" value="F:anion binding"/>
    <property type="evidence" value="ECO:0007669"/>
    <property type="project" value="UniProtKB-ARBA"/>
</dbReference>
<dbReference type="InterPro" id="IPR013154">
    <property type="entry name" value="ADH-like_N"/>
</dbReference>
<dbReference type="STRING" id="351160.RCIX2285"/>
<sequence length="397" mass="43216">MEAVVYTGPGSVAVKDIPRPQIEHPTDVILRLTSSAICGSDLHMYDGHTDAQPGLVFGHEPMGIVEEVGDAVRLVKEGDRVVVPFNIACGVCFNCERGFTNACLTMNAANPGGAYGYTHMGPYLGAQAEFTRVPHADWACLKLPGRPGDSNEDNFLMLADVFPTAYYATELAQVAPGKTTAVFGAGPVGLLCVHSALMRGAPIVYLVDKDKRRLEMGLSLGAIPINFLDGDPVVQIQEHLKTMRPLHDAMRYGEDKMLRGVDCVIDAVGYQAYDRQNPDQFKPNQVLLDIARVANYTATVGIIGVYTMSDPRGKTEAEKNGMIMMPWGLMWEKGLQIGTGQTPVKRFQAFLRDQIIAGKASPGSIVTDHIKIGDAPETYKEFDKRGSEVVKAVIRFI</sequence>
<evidence type="ECO:0000313" key="8">
    <source>
        <dbReference type="EMBL" id="CAJ37392.1"/>
    </source>
</evidence>
<dbReference type="PANTHER" id="PTHR42813:SF3">
    <property type="entry name" value="GLUTATHIONE-INDEPENDENT FORMALDEHYDE DEHYDROGENASE"/>
    <property type="match status" value="1"/>
</dbReference>
<dbReference type="Proteomes" id="UP000000663">
    <property type="component" value="Chromosome"/>
</dbReference>
<dbReference type="RefSeq" id="WP_012035189.1">
    <property type="nucleotide sequence ID" value="NC_009464.1"/>
</dbReference>
<keyword evidence="4" id="KW-0862">Zinc</keyword>
<dbReference type="AlphaFoldDB" id="Q0W2K1"/>
<dbReference type="InterPro" id="IPR036291">
    <property type="entry name" value="NAD(P)-bd_dom_sf"/>
</dbReference>
<keyword evidence="3" id="KW-0479">Metal-binding</keyword>
<name>Q0W2K1_METAR</name>
<dbReference type="EC" id="1.2.1.46" evidence="8"/>
<evidence type="ECO:0000256" key="1">
    <source>
        <dbReference type="ARBA" id="ARBA00001947"/>
    </source>
</evidence>
<evidence type="ECO:0000256" key="2">
    <source>
        <dbReference type="ARBA" id="ARBA00008072"/>
    </source>
</evidence>
<dbReference type="Pfam" id="PF08240">
    <property type="entry name" value="ADH_N"/>
    <property type="match status" value="1"/>
</dbReference>
<evidence type="ECO:0000313" key="9">
    <source>
        <dbReference type="Proteomes" id="UP000000663"/>
    </source>
</evidence>
<gene>
    <name evidence="8" type="primary">fdh</name>
    <name evidence="8" type="ORF">RCIX2285</name>
</gene>
<dbReference type="GO" id="GO:0008270">
    <property type="term" value="F:zinc ion binding"/>
    <property type="evidence" value="ECO:0007669"/>
    <property type="project" value="InterPro"/>
</dbReference>
<keyword evidence="5 8" id="KW-0560">Oxidoreductase</keyword>
<dbReference type="GO" id="GO:0044281">
    <property type="term" value="P:small molecule metabolic process"/>
    <property type="evidence" value="ECO:0007669"/>
    <property type="project" value="UniProtKB-ARBA"/>
</dbReference>
<evidence type="ECO:0000256" key="6">
    <source>
        <dbReference type="ARBA" id="ARBA00023027"/>
    </source>
</evidence>